<sequence>MIKVGSLQYGVIFKKAFSDPEIFKSFIDDFFDTDIQIEKVETEKSFIQPIGSVDCRYDLYAEDRVNRIVLDIQHVRYFDHYHRFLHYHCAALLEQIKSSNDYFPVHRVCTLVVLTSGDKHKNDIGVIDFDPKTLNGTPFGEIPHKVIYVCPKYANEKTPEPYRQWMTAINDSLDEEVDETQYDRPEIKKLFHHIKRDDITPKERAKMIDEYSLGLL</sequence>
<evidence type="ECO:0008006" key="3">
    <source>
        <dbReference type="Google" id="ProtNLM"/>
    </source>
</evidence>
<reference evidence="2" key="1">
    <citation type="submission" date="2012-11" db="EMBL/GenBank/DDBJ databases">
        <authorList>
            <person name="Lucero-Rivera Y.E."/>
            <person name="Tovar-Ramirez D."/>
        </authorList>
    </citation>
    <scope>NUCLEOTIDE SEQUENCE [LARGE SCALE GENOMIC DNA]</scope>
    <source>
        <strain evidence="2">Araruama</strain>
    </source>
</reference>
<dbReference type="EMBL" id="ATBP01001983">
    <property type="protein sequence ID" value="ETR66441.1"/>
    <property type="molecule type" value="Genomic_DNA"/>
</dbReference>
<accession>A0A1V1NV57</accession>
<name>A0A1V1NV57_9BACT</name>
<evidence type="ECO:0000313" key="2">
    <source>
        <dbReference type="Proteomes" id="UP000189670"/>
    </source>
</evidence>
<dbReference type="Proteomes" id="UP000189670">
    <property type="component" value="Unassembled WGS sequence"/>
</dbReference>
<feature type="non-terminal residue" evidence="1">
    <location>
        <position position="216"/>
    </location>
</feature>
<dbReference type="AlphaFoldDB" id="A0A1V1NV57"/>
<proteinExistence type="predicted"/>
<dbReference type="Pfam" id="PF12784">
    <property type="entry name" value="PDDEXK_2"/>
    <property type="match status" value="1"/>
</dbReference>
<protein>
    <recommendedName>
        <fullName evidence="3">Rpn family recombination-promoting nuclease/putative transposase</fullName>
    </recommendedName>
</protein>
<gene>
    <name evidence="1" type="ORF">OMM_12789</name>
</gene>
<comment type="caution">
    <text evidence="1">The sequence shown here is derived from an EMBL/GenBank/DDBJ whole genome shotgun (WGS) entry which is preliminary data.</text>
</comment>
<evidence type="ECO:0000313" key="1">
    <source>
        <dbReference type="EMBL" id="ETR66441.1"/>
    </source>
</evidence>
<organism evidence="1 2">
    <name type="scientific">Candidatus Magnetoglobus multicellularis str. Araruama</name>
    <dbReference type="NCBI Taxonomy" id="890399"/>
    <lineage>
        <taxon>Bacteria</taxon>
        <taxon>Pseudomonadati</taxon>
        <taxon>Thermodesulfobacteriota</taxon>
        <taxon>Desulfobacteria</taxon>
        <taxon>Desulfobacterales</taxon>
        <taxon>Desulfobacteraceae</taxon>
        <taxon>Candidatus Magnetoglobus</taxon>
    </lineage>
</organism>